<dbReference type="GO" id="GO:0000976">
    <property type="term" value="F:transcription cis-regulatory region binding"/>
    <property type="evidence" value="ECO:0007669"/>
    <property type="project" value="TreeGrafter"/>
</dbReference>
<dbReference type="InterPro" id="IPR036271">
    <property type="entry name" value="Tet_transcr_reg_TetR-rel_C_sf"/>
</dbReference>
<dbReference type="PRINTS" id="PR00455">
    <property type="entry name" value="HTHTETR"/>
</dbReference>
<evidence type="ECO:0000256" key="4">
    <source>
        <dbReference type="PROSITE-ProRule" id="PRU00335"/>
    </source>
</evidence>
<evidence type="ECO:0000259" key="5">
    <source>
        <dbReference type="PROSITE" id="PS50977"/>
    </source>
</evidence>
<feature type="domain" description="HTH tetR-type" evidence="5">
    <location>
        <begin position="12"/>
        <end position="71"/>
    </location>
</feature>
<dbReference type="PANTHER" id="PTHR30055:SF234">
    <property type="entry name" value="HTH-TYPE TRANSCRIPTIONAL REGULATOR BETI"/>
    <property type="match status" value="1"/>
</dbReference>
<evidence type="ECO:0000313" key="6">
    <source>
        <dbReference type="EMBL" id="RAK54214.1"/>
    </source>
</evidence>
<evidence type="ECO:0000313" key="7">
    <source>
        <dbReference type="Proteomes" id="UP000249254"/>
    </source>
</evidence>
<evidence type="ECO:0000256" key="1">
    <source>
        <dbReference type="ARBA" id="ARBA00023015"/>
    </source>
</evidence>
<keyword evidence="2 4" id="KW-0238">DNA-binding</keyword>
<accession>A0A328ALC6</accession>
<dbReference type="EMBL" id="QFYQ01000001">
    <property type="protein sequence ID" value="RAK54214.1"/>
    <property type="molecule type" value="Genomic_DNA"/>
</dbReference>
<dbReference type="GO" id="GO:0003700">
    <property type="term" value="F:DNA-binding transcription factor activity"/>
    <property type="evidence" value="ECO:0007669"/>
    <property type="project" value="TreeGrafter"/>
</dbReference>
<dbReference type="SUPFAM" id="SSF46689">
    <property type="entry name" value="Homeodomain-like"/>
    <property type="match status" value="1"/>
</dbReference>
<sequence length="190" mass="20993">MGKPARRRLQPEARRQEIVEAAERLLQRDGSRVRVEDVVREAGVAKGTFFLYFPSWDDLLETVRERLVAEFDRLYPLPTEVEAPVDWPAVMDAQAAAFIDFAAARQGIGQALFHSDFAERRPLALHAIVRLAAVIRAGQEAGAFAPVEPEATARLIYAAIDEAPRAVAMGADRDATLGALQHLLRRTLAP</sequence>
<comment type="caution">
    <text evidence="6">The sequence shown here is derived from an EMBL/GenBank/DDBJ whole genome shotgun (WGS) entry which is preliminary data.</text>
</comment>
<evidence type="ECO:0000256" key="2">
    <source>
        <dbReference type="ARBA" id="ARBA00023125"/>
    </source>
</evidence>
<keyword evidence="3" id="KW-0804">Transcription</keyword>
<feature type="DNA-binding region" description="H-T-H motif" evidence="4">
    <location>
        <begin position="34"/>
        <end position="53"/>
    </location>
</feature>
<dbReference type="Pfam" id="PF00440">
    <property type="entry name" value="TetR_N"/>
    <property type="match status" value="1"/>
</dbReference>
<keyword evidence="7" id="KW-1185">Reference proteome</keyword>
<dbReference type="InterPro" id="IPR009057">
    <property type="entry name" value="Homeodomain-like_sf"/>
</dbReference>
<organism evidence="6 7">
    <name type="scientific">Phenylobacterium soli</name>
    <dbReference type="NCBI Taxonomy" id="2170551"/>
    <lineage>
        <taxon>Bacteria</taxon>
        <taxon>Pseudomonadati</taxon>
        <taxon>Pseudomonadota</taxon>
        <taxon>Alphaproteobacteria</taxon>
        <taxon>Caulobacterales</taxon>
        <taxon>Caulobacteraceae</taxon>
        <taxon>Phenylobacterium</taxon>
    </lineage>
</organism>
<name>A0A328ALC6_9CAUL</name>
<protein>
    <recommendedName>
        <fullName evidence="5">HTH tetR-type domain-containing protein</fullName>
    </recommendedName>
</protein>
<dbReference type="SUPFAM" id="SSF48498">
    <property type="entry name" value="Tetracyclin repressor-like, C-terminal domain"/>
    <property type="match status" value="1"/>
</dbReference>
<dbReference type="PROSITE" id="PS50977">
    <property type="entry name" value="HTH_TETR_2"/>
    <property type="match status" value="1"/>
</dbReference>
<dbReference type="InterPro" id="IPR001647">
    <property type="entry name" value="HTH_TetR"/>
</dbReference>
<keyword evidence="1" id="KW-0805">Transcription regulation</keyword>
<dbReference type="InterPro" id="IPR050109">
    <property type="entry name" value="HTH-type_TetR-like_transc_reg"/>
</dbReference>
<dbReference type="RefSeq" id="WP_111527965.1">
    <property type="nucleotide sequence ID" value="NZ_JBHRSG010000002.1"/>
</dbReference>
<proteinExistence type="predicted"/>
<dbReference type="AlphaFoldDB" id="A0A328ALC6"/>
<dbReference type="OrthoDB" id="9811084at2"/>
<dbReference type="Proteomes" id="UP000249254">
    <property type="component" value="Unassembled WGS sequence"/>
</dbReference>
<dbReference type="PANTHER" id="PTHR30055">
    <property type="entry name" value="HTH-TYPE TRANSCRIPTIONAL REGULATOR RUTR"/>
    <property type="match status" value="1"/>
</dbReference>
<reference evidence="7" key="1">
    <citation type="submission" date="2018-05" db="EMBL/GenBank/DDBJ databases">
        <authorList>
            <person name="Li X."/>
        </authorList>
    </citation>
    <scope>NUCLEOTIDE SEQUENCE [LARGE SCALE GENOMIC DNA]</scope>
    <source>
        <strain evidence="7">LX32</strain>
    </source>
</reference>
<gene>
    <name evidence="6" type="ORF">DJ017_06600</name>
</gene>
<evidence type="ECO:0000256" key="3">
    <source>
        <dbReference type="ARBA" id="ARBA00023163"/>
    </source>
</evidence>
<dbReference type="Gene3D" id="1.10.357.10">
    <property type="entry name" value="Tetracycline Repressor, domain 2"/>
    <property type="match status" value="1"/>
</dbReference>